<organism evidence="6 7">
    <name type="scientific">Candidatus Amphirhobacter heronislandensis</name>
    <dbReference type="NCBI Taxonomy" id="1732024"/>
    <lineage>
        <taxon>Bacteria</taxon>
        <taxon>Pseudomonadati</taxon>
        <taxon>Pseudomonadota</taxon>
        <taxon>Gammaproteobacteria</taxon>
        <taxon>Candidatus Tethybacterales</taxon>
        <taxon>Candidatus Tethybacteraceae</taxon>
        <taxon>Candidatus Amphirhobacter</taxon>
    </lineage>
</organism>
<dbReference type="GO" id="GO:0051082">
    <property type="term" value="F:unfolded protein binding"/>
    <property type="evidence" value="ECO:0007669"/>
    <property type="project" value="InterPro"/>
</dbReference>
<dbReference type="AlphaFoldDB" id="A0A930UGT8"/>
<protein>
    <submittedName>
        <fullName evidence="6">OmpH family outer membrane protein</fullName>
    </submittedName>
</protein>
<dbReference type="SUPFAM" id="SSF111384">
    <property type="entry name" value="OmpH-like"/>
    <property type="match status" value="1"/>
</dbReference>
<gene>
    <name evidence="6" type="ORF">ISN26_05020</name>
</gene>
<dbReference type="GO" id="GO:0050821">
    <property type="term" value="P:protein stabilization"/>
    <property type="evidence" value="ECO:0007669"/>
    <property type="project" value="TreeGrafter"/>
</dbReference>
<dbReference type="InterPro" id="IPR005632">
    <property type="entry name" value="Chaperone_Skp"/>
</dbReference>
<keyword evidence="2 5" id="KW-0732">Signal</keyword>
<evidence type="ECO:0000256" key="5">
    <source>
        <dbReference type="SAM" id="SignalP"/>
    </source>
</evidence>
<dbReference type="SMART" id="SM00935">
    <property type="entry name" value="OmpH"/>
    <property type="match status" value="1"/>
</dbReference>
<comment type="caution">
    <text evidence="6">The sequence shown here is derived from an EMBL/GenBank/DDBJ whole genome shotgun (WGS) entry which is preliminary data.</text>
</comment>
<evidence type="ECO:0000256" key="3">
    <source>
        <dbReference type="SAM" id="Coils"/>
    </source>
</evidence>
<sequence>MKQMFASSPFWAAAALLLAAAAPLAQAQEADQEPAAEAAEEQPALRRPENPPVEKGLAFVNLARIFKESKHIAARREQISAEFTAREQAISDKIDALQVARQTLDQERLTLTNAQIQEENDRINASEVEIQRETRDLADDKRLRFDAAQRELERAVLETIKEVSRGRENFIVFDLSTILFADARLEITDDVIELLDEKMAAAETPAE</sequence>
<name>A0A930UGT8_9GAMM</name>
<dbReference type="EMBL" id="JADHEI010000033">
    <property type="protein sequence ID" value="MBF2735423.1"/>
    <property type="molecule type" value="Genomic_DNA"/>
</dbReference>
<dbReference type="InterPro" id="IPR024930">
    <property type="entry name" value="Skp_dom_sf"/>
</dbReference>
<feature type="compositionally biased region" description="Acidic residues" evidence="4">
    <location>
        <begin position="30"/>
        <end position="40"/>
    </location>
</feature>
<feature type="region of interest" description="Disordered" evidence="4">
    <location>
        <begin position="27"/>
        <end position="52"/>
    </location>
</feature>
<feature type="signal peptide" evidence="5">
    <location>
        <begin position="1"/>
        <end position="27"/>
    </location>
</feature>
<dbReference type="PANTHER" id="PTHR35089:SF1">
    <property type="entry name" value="CHAPERONE PROTEIN SKP"/>
    <property type="match status" value="1"/>
</dbReference>
<proteinExistence type="inferred from homology"/>
<comment type="similarity">
    <text evidence="1">Belongs to the Skp family.</text>
</comment>
<dbReference type="PANTHER" id="PTHR35089">
    <property type="entry name" value="CHAPERONE PROTEIN SKP"/>
    <property type="match status" value="1"/>
</dbReference>
<evidence type="ECO:0000313" key="7">
    <source>
        <dbReference type="Proteomes" id="UP000604381"/>
    </source>
</evidence>
<feature type="coiled-coil region" evidence="3">
    <location>
        <begin position="97"/>
        <end position="158"/>
    </location>
</feature>
<reference evidence="6" key="1">
    <citation type="submission" date="2020-10" db="EMBL/GenBank/DDBJ databases">
        <title>An improved Amphimedon queenslandica hologenome assembly reveals how three proteobacterial symbionts can extend the metabolic phenotypic of their marine sponge host.</title>
        <authorList>
            <person name="Degnan B."/>
            <person name="Degnan S."/>
            <person name="Xiang X."/>
        </authorList>
    </citation>
    <scope>NUCLEOTIDE SEQUENCE</scope>
    <source>
        <strain evidence="6">AqS2</strain>
    </source>
</reference>
<keyword evidence="3" id="KW-0175">Coiled coil</keyword>
<dbReference type="GO" id="GO:0005829">
    <property type="term" value="C:cytosol"/>
    <property type="evidence" value="ECO:0007669"/>
    <property type="project" value="TreeGrafter"/>
</dbReference>
<dbReference type="Pfam" id="PF03938">
    <property type="entry name" value="OmpH"/>
    <property type="match status" value="1"/>
</dbReference>
<evidence type="ECO:0000256" key="4">
    <source>
        <dbReference type="SAM" id="MobiDB-lite"/>
    </source>
</evidence>
<evidence type="ECO:0000256" key="1">
    <source>
        <dbReference type="ARBA" id="ARBA00009091"/>
    </source>
</evidence>
<feature type="chain" id="PRO_5037069746" evidence="5">
    <location>
        <begin position="28"/>
        <end position="207"/>
    </location>
</feature>
<dbReference type="Gene3D" id="3.30.910.20">
    <property type="entry name" value="Skp domain"/>
    <property type="match status" value="1"/>
</dbReference>
<accession>A0A930UGT8</accession>
<evidence type="ECO:0000256" key="2">
    <source>
        <dbReference type="ARBA" id="ARBA00022729"/>
    </source>
</evidence>
<keyword evidence="7" id="KW-1185">Reference proteome</keyword>
<dbReference type="Proteomes" id="UP000604381">
    <property type="component" value="Unassembled WGS sequence"/>
</dbReference>
<evidence type="ECO:0000313" key="6">
    <source>
        <dbReference type="EMBL" id="MBF2735423.1"/>
    </source>
</evidence>